<dbReference type="EMBL" id="AOGK01000001">
    <property type="protein sequence ID" value="MDG5973876.1"/>
    <property type="molecule type" value="Genomic_DNA"/>
</dbReference>
<dbReference type="Proteomes" id="UP001152876">
    <property type="component" value="Unassembled WGS sequence"/>
</dbReference>
<evidence type="ECO:0000313" key="6">
    <source>
        <dbReference type="EMBL" id="MDG5973876.1"/>
    </source>
</evidence>
<dbReference type="InterPro" id="IPR014013">
    <property type="entry name" value="Helic_SF1/SF2_ATP-bd_DinG/Rad3"/>
</dbReference>
<keyword evidence="3" id="KW-0067">ATP-binding</keyword>
<dbReference type="GO" id="GO:0003676">
    <property type="term" value="F:nucleic acid binding"/>
    <property type="evidence" value="ECO:0007669"/>
    <property type="project" value="InterPro"/>
</dbReference>
<keyword evidence="2" id="KW-0378">Hydrolase</keyword>
<evidence type="ECO:0000256" key="3">
    <source>
        <dbReference type="ARBA" id="ARBA00022840"/>
    </source>
</evidence>
<dbReference type="GO" id="GO:0003678">
    <property type="term" value="F:DNA helicase activity"/>
    <property type="evidence" value="ECO:0007669"/>
    <property type="project" value="TreeGrafter"/>
</dbReference>
<dbReference type="InterPro" id="IPR006555">
    <property type="entry name" value="ATP-dep_Helicase_C"/>
</dbReference>
<sequence length="666" mass="71799">MVRAFAGQAELQPRQGQLDMALAVAQAVESGSALAVEAGTGVGKTFAYLVPLLLSGRHALLSTATQALQDQLFGRDIPAVSRALGLPVRVALLKGRSSYVCVHRLEQARTAPAPSMRYDPALSAGLEHVQRWAMASRSGDLAELPGLDERSPLWPLISSTRENCLGGACPRHADCHVNRARREALQADWVVINHHLFFADQQVRESGVAELLPRAGVVVFDEAHQLNQTGIGFSGLALGSGQVLDLARDLSSQGPRWARGQRPWSHLALGLEQAARAFQRPSDHGASRSRWPLRTPEGVDAVHWARGVAGVTTALLTAIEALEATAGASADLQRLCERAQALRTDWVRLTASRASDADGALVRWVDWGTGAAWKLVCAPLDASAHFRQLMGDRQDGRSWVFTSATLGSDETLDTFTGPLGLQARADLRTLLVPSPFDHMAQAALYVPHDLPEPADPDHTLELARAVARWASRLGGRTLVLTTTLRATSRMAAQLQALVSEGCCEPMQVLAQGHGSKRALLARFRAAAASPQGAVLVASASFWEGVDLAGDVLQLLVIDKLPFPPPDDPLIEARARQLERHGESAFSACYLPQAALALKQGAGRLIRSESDRGVLVIGDRRLLTRSYGQRLLGALPPMRRLVDEEELMVNLDELAFTRLSTTGHSRS</sequence>
<protein>
    <submittedName>
        <fullName evidence="6">Helicase c2</fullName>
    </submittedName>
</protein>
<accession>A0A9X4SDA5</accession>
<dbReference type="SMART" id="SM00491">
    <property type="entry name" value="HELICc2"/>
    <property type="match status" value="1"/>
</dbReference>
<dbReference type="GO" id="GO:0016818">
    <property type="term" value="F:hydrolase activity, acting on acid anhydrides, in phosphorus-containing anhydrides"/>
    <property type="evidence" value="ECO:0007669"/>
    <property type="project" value="InterPro"/>
</dbReference>
<gene>
    <name evidence="6" type="ORF">H010_01345</name>
</gene>
<name>A0A9X4SDA5_9BURK</name>
<dbReference type="Pfam" id="PF13307">
    <property type="entry name" value="Helicase_C_2"/>
    <property type="match status" value="1"/>
</dbReference>
<dbReference type="SUPFAM" id="SSF52540">
    <property type="entry name" value="P-loop containing nucleoside triphosphate hydrolases"/>
    <property type="match status" value="2"/>
</dbReference>
<dbReference type="GO" id="GO:0006281">
    <property type="term" value="P:DNA repair"/>
    <property type="evidence" value="ECO:0007669"/>
    <property type="project" value="TreeGrafter"/>
</dbReference>
<proteinExistence type="inferred from homology"/>
<organism evidence="6 7">
    <name type="scientific">Hydrogenophaga taeniospiralis CCUG 15921</name>
    <dbReference type="NCBI Taxonomy" id="1281780"/>
    <lineage>
        <taxon>Bacteria</taxon>
        <taxon>Pseudomonadati</taxon>
        <taxon>Pseudomonadota</taxon>
        <taxon>Betaproteobacteria</taxon>
        <taxon>Burkholderiales</taxon>
        <taxon>Comamonadaceae</taxon>
        <taxon>Hydrogenophaga</taxon>
    </lineage>
</organism>
<keyword evidence="7" id="KW-1185">Reference proteome</keyword>
<keyword evidence="6" id="KW-0347">Helicase</keyword>
<evidence type="ECO:0000256" key="1">
    <source>
        <dbReference type="ARBA" id="ARBA00022741"/>
    </source>
</evidence>
<evidence type="ECO:0000313" key="7">
    <source>
        <dbReference type="Proteomes" id="UP001152876"/>
    </source>
</evidence>
<evidence type="ECO:0000256" key="2">
    <source>
        <dbReference type="ARBA" id="ARBA00022801"/>
    </source>
</evidence>
<dbReference type="PROSITE" id="PS51193">
    <property type="entry name" value="HELICASE_ATP_BIND_2"/>
    <property type="match status" value="1"/>
</dbReference>
<dbReference type="PANTHER" id="PTHR11472:SF34">
    <property type="entry name" value="REGULATOR OF TELOMERE ELONGATION HELICASE 1"/>
    <property type="match status" value="1"/>
</dbReference>
<keyword evidence="1" id="KW-0547">Nucleotide-binding</keyword>
<reference evidence="6" key="1">
    <citation type="submission" date="2013-01" db="EMBL/GenBank/DDBJ databases">
        <title>Genome draft of Hydrogenophaga taeniospiralis 2K1.</title>
        <authorList>
            <person name="Gomila M."/>
            <person name="Lalucat J."/>
        </authorList>
    </citation>
    <scope>NUCLEOTIDE SEQUENCE</scope>
    <source>
        <strain evidence="6">CCUG 15921</strain>
    </source>
</reference>
<evidence type="ECO:0000256" key="4">
    <source>
        <dbReference type="ARBA" id="ARBA00038058"/>
    </source>
</evidence>
<dbReference type="AlphaFoldDB" id="A0A9X4SDA5"/>
<dbReference type="InterPro" id="IPR027417">
    <property type="entry name" value="P-loop_NTPase"/>
</dbReference>
<feature type="domain" description="Helicase ATP-binding" evidence="5">
    <location>
        <begin position="3"/>
        <end position="283"/>
    </location>
</feature>
<comment type="similarity">
    <text evidence="4">Belongs to the helicase family. DinG subfamily.</text>
</comment>
<comment type="caution">
    <text evidence="6">The sequence shown here is derived from an EMBL/GenBank/DDBJ whole genome shotgun (WGS) entry which is preliminary data.</text>
</comment>
<dbReference type="GO" id="GO:0005524">
    <property type="term" value="F:ATP binding"/>
    <property type="evidence" value="ECO:0007669"/>
    <property type="project" value="UniProtKB-KW"/>
</dbReference>
<dbReference type="Gene3D" id="3.40.50.300">
    <property type="entry name" value="P-loop containing nucleotide triphosphate hydrolases"/>
    <property type="match status" value="2"/>
</dbReference>
<evidence type="ECO:0000259" key="5">
    <source>
        <dbReference type="PROSITE" id="PS51193"/>
    </source>
</evidence>
<dbReference type="PANTHER" id="PTHR11472">
    <property type="entry name" value="DNA REPAIR DEAD HELICASE RAD3/XP-D SUBFAMILY MEMBER"/>
    <property type="match status" value="1"/>
</dbReference>
<dbReference type="InterPro" id="IPR045028">
    <property type="entry name" value="DinG/Rad3-like"/>
</dbReference>